<dbReference type="CDD" id="cd00742">
    <property type="entry name" value="FABP"/>
    <property type="match status" value="1"/>
</dbReference>
<dbReference type="AlphaFoldDB" id="A0A183SU76"/>
<dbReference type="SUPFAM" id="SSF50814">
    <property type="entry name" value="Lipocalins"/>
    <property type="match status" value="1"/>
</dbReference>
<dbReference type="OrthoDB" id="412780at2759"/>
<evidence type="ECO:0000313" key="1">
    <source>
        <dbReference type="EMBL" id="VDL94159.1"/>
    </source>
</evidence>
<dbReference type="EMBL" id="UYSU01034300">
    <property type="protein sequence ID" value="VDL94159.1"/>
    <property type="molecule type" value="Genomic_DNA"/>
</dbReference>
<dbReference type="GO" id="GO:0008289">
    <property type="term" value="F:lipid binding"/>
    <property type="evidence" value="ECO:0007669"/>
    <property type="project" value="UniProtKB-KW"/>
</dbReference>
<gene>
    <name evidence="1" type="ORF">SSLN_LOCUS7774</name>
</gene>
<proteinExistence type="predicted"/>
<accession>A0A183SU76</accession>
<organism evidence="3">
    <name type="scientific">Schistocephalus solidus</name>
    <name type="common">Tapeworm</name>
    <dbReference type="NCBI Taxonomy" id="70667"/>
    <lineage>
        <taxon>Eukaryota</taxon>
        <taxon>Metazoa</taxon>
        <taxon>Spiralia</taxon>
        <taxon>Lophotrochozoa</taxon>
        <taxon>Platyhelminthes</taxon>
        <taxon>Cestoda</taxon>
        <taxon>Eucestoda</taxon>
        <taxon>Diphyllobothriidea</taxon>
        <taxon>Diphyllobothriidae</taxon>
        <taxon>Schistocephalus</taxon>
    </lineage>
</organism>
<dbReference type="Proteomes" id="UP000275846">
    <property type="component" value="Unassembled WGS sequence"/>
</dbReference>
<protein>
    <submittedName>
        <fullName evidence="3">Lipocln_cytosolic_FA-bd_dom domain-containing protein</fullName>
    </submittedName>
</protein>
<evidence type="ECO:0000313" key="2">
    <source>
        <dbReference type="Proteomes" id="UP000275846"/>
    </source>
</evidence>
<name>A0A183SU76_SCHSO</name>
<dbReference type="InterPro" id="IPR012674">
    <property type="entry name" value="Calycin"/>
</dbReference>
<evidence type="ECO:0000313" key="3">
    <source>
        <dbReference type="WBParaSite" id="SSLN_0000806901-mRNA-1"/>
    </source>
</evidence>
<reference evidence="1 2" key="2">
    <citation type="submission" date="2018-11" db="EMBL/GenBank/DDBJ databases">
        <authorList>
            <consortium name="Pathogen Informatics"/>
        </authorList>
    </citation>
    <scope>NUCLEOTIDE SEQUENCE [LARGE SCALE GENOMIC DNA]</scope>
    <source>
        <strain evidence="1 2">NST_G2</strain>
    </source>
</reference>
<reference evidence="3" key="1">
    <citation type="submission" date="2016-06" db="UniProtKB">
        <authorList>
            <consortium name="WormBaseParasite"/>
        </authorList>
    </citation>
    <scope>IDENTIFICATION</scope>
</reference>
<keyword evidence="2" id="KW-1185">Reference proteome</keyword>
<dbReference type="WBParaSite" id="SSLN_0000806901-mRNA-1">
    <property type="protein sequence ID" value="SSLN_0000806901-mRNA-1"/>
    <property type="gene ID" value="SSLN_0000806901"/>
</dbReference>
<sequence>MAAFIGSWKQESVDGLDEVLKSLGVGFLKRKAVAVLPLTLTFSRTDDQYGLTISTSAQSFVTSFQPDIPYADQNPDGKPVQVGDLFKGTVRDDMVMRASLDDRDNSR</sequence>
<dbReference type="Gene3D" id="2.40.128.20">
    <property type="match status" value="1"/>
</dbReference>